<gene>
    <name evidence="2" type="ORF">MM415A02077_0006</name>
    <name evidence="3" type="ORF">MM415B02703_0009</name>
    <name evidence="4" type="ORF">TM448B04602_0009</name>
</gene>
<name>A0A6M3JW84_9ZZZZ</name>
<organism evidence="2">
    <name type="scientific">viral metagenome</name>
    <dbReference type="NCBI Taxonomy" id="1070528"/>
    <lineage>
        <taxon>unclassified sequences</taxon>
        <taxon>metagenomes</taxon>
        <taxon>organismal metagenomes</taxon>
    </lineage>
</organism>
<dbReference type="Pfam" id="PF13476">
    <property type="entry name" value="AAA_23"/>
    <property type="match status" value="1"/>
</dbReference>
<dbReference type="EMBL" id="MT145095">
    <property type="protein sequence ID" value="QJI03526.1"/>
    <property type="molecule type" value="Genomic_DNA"/>
</dbReference>
<dbReference type="EMBL" id="MT142800">
    <property type="protein sequence ID" value="QJA88727.1"/>
    <property type="molecule type" value="Genomic_DNA"/>
</dbReference>
<evidence type="ECO:0000259" key="1">
    <source>
        <dbReference type="Pfam" id="PF13476"/>
    </source>
</evidence>
<accession>A0A6M3JW84</accession>
<dbReference type="EMBL" id="MT142082">
    <property type="protein sequence ID" value="QJA74214.1"/>
    <property type="molecule type" value="Genomic_DNA"/>
</dbReference>
<dbReference type="SUPFAM" id="SSF52540">
    <property type="entry name" value="P-loop containing nucleoside triphosphate hydrolases"/>
    <property type="match status" value="1"/>
</dbReference>
<dbReference type="InterPro" id="IPR027417">
    <property type="entry name" value="P-loop_NTPase"/>
</dbReference>
<dbReference type="Gene3D" id="3.40.50.300">
    <property type="entry name" value="P-loop containing nucleotide triphosphate hydrolases"/>
    <property type="match status" value="1"/>
</dbReference>
<feature type="domain" description="Rad50/SbcC-type AAA" evidence="1">
    <location>
        <begin position="8"/>
        <end position="280"/>
    </location>
</feature>
<evidence type="ECO:0000313" key="2">
    <source>
        <dbReference type="EMBL" id="QJA74214.1"/>
    </source>
</evidence>
<evidence type="ECO:0000313" key="4">
    <source>
        <dbReference type="EMBL" id="QJI03526.1"/>
    </source>
</evidence>
<dbReference type="GO" id="GO:0006302">
    <property type="term" value="P:double-strand break repair"/>
    <property type="evidence" value="ECO:0007669"/>
    <property type="project" value="InterPro"/>
</dbReference>
<evidence type="ECO:0000313" key="3">
    <source>
        <dbReference type="EMBL" id="QJA88727.1"/>
    </source>
</evidence>
<proteinExistence type="predicted"/>
<sequence length="368" mass="41967">MIKEFETENFQAHKLTHIEFSDGVNVIKGTSHHGKSSIIRALRWIIENQPRGAEFKSWFAGTKDKVTASIVLDDDAYVSRERKGKTGSGKYITPIDTYEAMGDNVPEEVYGILQMDHRNIHSQDDGYFLISLKPREVAKLIGDAAGLGIIEEVTGKVNSIISGTTSDIRYAKKDIEELTENLKRFENLDKIVDLTNQVKVIIGKHQELCVQMNIILNLISDTQRESDVIQKCRKKIKLEQYIDIVLDIQMQKKVLEEKHQSISNIITSISKSKSTIEDCQKVKSLEPIVNEIFDLQNKKKEMAEVQYSIASRLNEIDRLKKSKDEAIAMRSLLSNRLRDKLIQMKICESCGSEITDKNIEKVIAWKLQ</sequence>
<dbReference type="AlphaFoldDB" id="A0A6M3JW84"/>
<protein>
    <submittedName>
        <fullName evidence="2">Putative ATPase domain containing protein</fullName>
    </submittedName>
</protein>
<dbReference type="InterPro" id="IPR038729">
    <property type="entry name" value="Rad50/SbcC_AAA"/>
</dbReference>
<reference evidence="2" key="1">
    <citation type="submission" date="2020-03" db="EMBL/GenBank/DDBJ databases">
        <title>The deep terrestrial virosphere.</title>
        <authorList>
            <person name="Holmfeldt K."/>
            <person name="Nilsson E."/>
            <person name="Simone D."/>
            <person name="Lopez-Fernandez M."/>
            <person name="Wu X."/>
            <person name="de Brujin I."/>
            <person name="Lundin D."/>
            <person name="Andersson A."/>
            <person name="Bertilsson S."/>
            <person name="Dopson M."/>
        </authorList>
    </citation>
    <scope>NUCLEOTIDE SEQUENCE</scope>
    <source>
        <strain evidence="2">MM415A02077</strain>
        <strain evidence="3">MM415B02703</strain>
        <strain evidence="4">TM448B04602</strain>
    </source>
</reference>
<dbReference type="GO" id="GO:0016887">
    <property type="term" value="F:ATP hydrolysis activity"/>
    <property type="evidence" value="ECO:0007669"/>
    <property type="project" value="InterPro"/>
</dbReference>